<dbReference type="EMBL" id="CP017269">
    <property type="protein sequence ID" value="AOT71988.1"/>
    <property type="molecule type" value="Genomic_DNA"/>
</dbReference>
<dbReference type="PANTHER" id="PTHR42720:SF1">
    <property type="entry name" value="GLYCEROL 3-PHOSPHATE OXIDASE"/>
    <property type="match status" value="1"/>
</dbReference>
<dbReference type="AlphaFoldDB" id="A0A1D8GM42"/>
<dbReference type="Gene3D" id="1.10.10.1100">
    <property type="entry name" value="BFD-like [2Fe-2S]-binding domain"/>
    <property type="match status" value="1"/>
</dbReference>
<dbReference type="InterPro" id="IPR041854">
    <property type="entry name" value="BFD-like_2Fe2S-bd_dom_sf"/>
</dbReference>
<sequence>MKQVYDVLIVGAGVVGSAVAREMARYELKIGVLEKNRDVCFETSGRNSAVIHGGFAYDIGTRKAECCVEGCLEFDQVAKELDIPFKRTGKVLVGNTPEDYESLLKTIEIGKINGSVGLEIIDEERLHALVPAAVGKFAMFSPLSGIVDPFHYTIALAENAKMNGVDFHFDHEVIGIHRDGKGIYTVKTVQGNFNTRWIVNCAGLGSVKISEMLGIHGYRFAGTKGDYLILDKRVGPLLPMPVYPVPSTTYMGIHVTPTVDGNVTVGPNADYVEDFTNYGVPQKNMDYLAEDASNLWPHIHKSDYIRNYSGIQPKWLDGEGAVKDFVIEAREEAPNTVNLIGIESPGLTSALPIARRAVKLLVEREMPSLNKTFNPNRKGIVRFSEQSDEEKARLIAENSDYGEIICRCETVTKAEILQAIHNPLGVDTMVGIKYRTRSMMGRCQGGYCQMRIAQMIQEELDKDVTNVLYARNGSNMFTGKVRE</sequence>
<dbReference type="InterPro" id="IPR036188">
    <property type="entry name" value="FAD/NAD-bd_sf"/>
</dbReference>
<accession>A0A1D8GM42</accession>
<evidence type="ECO:0000259" key="1">
    <source>
        <dbReference type="Pfam" id="PF01266"/>
    </source>
</evidence>
<proteinExistence type="predicted"/>
<organism evidence="3 4">
    <name type="scientific">Geosporobacter ferrireducens</name>
    <dbReference type="NCBI Taxonomy" id="1424294"/>
    <lineage>
        <taxon>Bacteria</taxon>
        <taxon>Bacillati</taxon>
        <taxon>Bacillota</taxon>
        <taxon>Clostridia</taxon>
        <taxon>Peptostreptococcales</taxon>
        <taxon>Thermotaleaceae</taxon>
        <taxon>Geosporobacter</taxon>
    </lineage>
</organism>
<gene>
    <name evidence="3" type="ORF">Gferi_22070</name>
</gene>
<protein>
    <submittedName>
        <fullName evidence="3">FAD/NAD(P)-binding oxidoreductase</fullName>
    </submittedName>
</protein>
<reference evidence="3 4" key="1">
    <citation type="submission" date="2016-09" db="EMBL/GenBank/DDBJ databases">
        <title>Genomic analysis reveals versatility of anaerobic energy metabolism of Geosporobacter ferrireducens IRF9 of phylum Firmicutes.</title>
        <authorList>
            <person name="Kim S.-J."/>
        </authorList>
    </citation>
    <scope>NUCLEOTIDE SEQUENCE [LARGE SCALE GENOMIC DNA]</scope>
    <source>
        <strain evidence="3 4">IRF9</strain>
    </source>
</reference>
<dbReference type="PANTHER" id="PTHR42720">
    <property type="entry name" value="GLYCEROL-3-PHOSPHATE DEHYDROGENASE"/>
    <property type="match status" value="1"/>
</dbReference>
<dbReference type="Pfam" id="PF04324">
    <property type="entry name" value="Fer2_BFD"/>
    <property type="match status" value="1"/>
</dbReference>
<dbReference type="Gene3D" id="3.50.50.60">
    <property type="entry name" value="FAD/NAD(P)-binding domain"/>
    <property type="match status" value="1"/>
</dbReference>
<feature type="domain" description="FAD dependent oxidoreductase" evidence="1">
    <location>
        <begin position="6"/>
        <end position="359"/>
    </location>
</feature>
<evidence type="ECO:0000313" key="4">
    <source>
        <dbReference type="Proteomes" id="UP000095743"/>
    </source>
</evidence>
<dbReference type="Proteomes" id="UP000095743">
    <property type="component" value="Chromosome"/>
</dbReference>
<dbReference type="InterPro" id="IPR052745">
    <property type="entry name" value="G3P_Oxidase/Oxidoreductase"/>
</dbReference>
<name>A0A1D8GM42_9FIRM</name>
<dbReference type="STRING" id="1424294.Gferi_22070"/>
<dbReference type="CDD" id="cd19946">
    <property type="entry name" value="GlpA-like_Fer2_BFD-like"/>
    <property type="match status" value="1"/>
</dbReference>
<dbReference type="Gene3D" id="3.30.9.10">
    <property type="entry name" value="D-Amino Acid Oxidase, subunit A, domain 2"/>
    <property type="match status" value="1"/>
</dbReference>
<dbReference type="InterPro" id="IPR006076">
    <property type="entry name" value="FAD-dep_OxRdtase"/>
</dbReference>
<dbReference type="Pfam" id="PF01266">
    <property type="entry name" value="DAO"/>
    <property type="match status" value="1"/>
</dbReference>
<dbReference type="InterPro" id="IPR007419">
    <property type="entry name" value="BFD-like_2Fe2S-bd_dom"/>
</dbReference>
<dbReference type="KEGG" id="gfe:Gferi_22070"/>
<evidence type="ECO:0000313" key="3">
    <source>
        <dbReference type="EMBL" id="AOT71988.1"/>
    </source>
</evidence>
<dbReference type="SUPFAM" id="SSF54373">
    <property type="entry name" value="FAD-linked reductases, C-terminal domain"/>
    <property type="match status" value="1"/>
</dbReference>
<dbReference type="RefSeq" id="WP_069980303.1">
    <property type="nucleotide sequence ID" value="NZ_CP017269.1"/>
</dbReference>
<dbReference type="OrthoDB" id="9801699at2"/>
<keyword evidence="4" id="KW-1185">Reference proteome</keyword>
<evidence type="ECO:0000259" key="2">
    <source>
        <dbReference type="Pfam" id="PF04324"/>
    </source>
</evidence>
<feature type="domain" description="BFD-like [2Fe-2S]-binding" evidence="2">
    <location>
        <begin position="404"/>
        <end position="458"/>
    </location>
</feature>
<dbReference type="SUPFAM" id="SSF51905">
    <property type="entry name" value="FAD/NAD(P)-binding domain"/>
    <property type="match status" value="1"/>
</dbReference>